<sequence>MPASTANNKKPAPRLTRSQAAAPTRTAANGKPGSKTLKQKQKAKAAKKAQEAKAQEIHEHAKAMPKAEQDDNEDADPDFYGQGDDDLDGHHTGISPAPLDQGEGPDLYDQDPDAVVFKDSLCDGGYGSDNEPRCNEDNDDNMGAAMGYANDNEMDVDDAPTNNAMPNLAALALASLQTSLLLPVEVAFLGYARSGLFSGFISKAREWVPSCFGIPGKMGASAVKELVSWLLEDGRFKYGEIDMQARAYNTKLPFGCEGIEHMLRLEVFKY</sequence>
<dbReference type="OrthoDB" id="2790754at2759"/>
<dbReference type="EMBL" id="JADNRY010000262">
    <property type="protein sequence ID" value="KAF9060055.1"/>
    <property type="molecule type" value="Genomic_DNA"/>
</dbReference>
<gene>
    <name evidence="3" type="ORF">BDP27DRAFT_1430501</name>
</gene>
<comment type="caution">
    <text evidence="3">The sequence shown here is derived from an EMBL/GenBank/DDBJ whole genome shotgun (WGS) entry which is preliminary data.</text>
</comment>
<keyword evidence="4" id="KW-1185">Reference proteome</keyword>
<feature type="domain" description="DUF6532" evidence="2">
    <location>
        <begin position="198"/>
        <end position="269"/>
    </location>
</feature>
<dbReference type="Proteomes" id="UP000772434">
    <property type="component" value="Unassembled WGS sequence"/>
</dbReference>
<protein>
    <recommendedName>
        <fullName evidence="2">DUF6532 domain-containing protein</fullName>
    </recommendedName>
</protein>
<name>A0A9P5PDF8_9AGAR</name>
<accession>A0A9P5PDF8</accession>
<evidence type="ECO:0000256" key="1">
    <source>
        <dbReference type="SAM" id="MobiDB-lite"/>
    </source>
</evidence>
<dbReference type="InterPro" id="IPR045341">
    <property type="entry name" value="DUF6532"/>
</dbReference>
<dbReference type="AlphaFoldDB" id="A0A9P5PDF8"/>
<proteinExistence type="predicted"/>
<feature type="region of interest" description="Disordered" evidence="1">
    <location>
        <begin position="1"/>
        <end position="112"/>
    </location>
</feature>
<feature type="compositionally biased region" description="Basic and acidic residues" evidence="1">
    <location>
        <begin position="48"/>
        <end position="69"/>
    </location>
</feature>
<reference evidence="3" key="1">
    <citation type="submission" date="2020-11" db="EMBL/GenBank/DDBJ databases">
        <authorList>
            <consortium name="DOE Joint Genome Institute"/>
            <person name="Ahrendt S."/>
            <person name="Riley R."/>
            <person name="Andreopoulos W."/>
            <person name="Labutti K."/>
            <person name="Pangilinan J."/>
            <person name="Ruiz-Duenas F.J."/>
            <person name="Barrasa J.M."/>
            <person name="Sanchez-Garcia M."/>
            <person name="Camarero S."/>
            <person name="Miyauchi S."/>
            <person name="Serrano A."/>
            <person name="Linde D."/>
            <person name="Babiker R."/>
            <person name="Drula E."/>
            <person name="Ayuso-Fernandez I."/>
            <person name="Pacheco R."/>
            <person name="Padilla G."/>
            <person name="Ferreira P."/>
            <person name="Barriuso J."/>
            <person name="Kellner H."/>
            <person name="Castanera R."/>
            <person name="Alfaro M."/>
            <person name="Ramirez L."/>
            <person name="Pisabarro A.G."/>
            <person name="Kuo A."/>
            <person name="Tritt A."/>
            <person name="Lipzen A."/>
            <person name="He G."/>
            <person name="Yan M."/>
            <person name="Ng V."/>
            <person name="Cullen D."/>
            <person name="Martin F."/>
            <person name="Rosso M.-N."/>
            <person name="Henrissat B."/>
            <person name="Hibbett D."/>
            <person name="Martinez A.T."/>
            <person name="Grigoriev I.V."/>
        </authorList>
    </citation>
    <scope>NUCLEOTIDE SEQUENCE</scope>
    <source>
        <strain evidence="3">AH 40177</strain>
    </source>
</reference>
<feature type="compositionally biased region" description="Acidic residues" evidence="1">
    <location>
        <begin position="70"/>
        <end position="87"/>
    </location>
</feature>
<evidence type="ECO:0000259" key="2">
    <source>
        <dbReference type="Pfam" id="PF20149"/>
    </source>
</evidence>
<feature type="compositionally biased region" description="Basic residues" evidence="1">
    <location>
        <begin position="37"/>
        <end position="47"/>
    </location>
</feature>
<evidence type="ECO:0000313" key="4">
    <source>
        <dbReference type="Proteomes" id="UP000772434"/>
    </source>
</evidence>
<dbReference type="Pfam" id="PF20149">
    <property type="entry name" value="DUF6532"/>
    <property type="match status" value="1"/>
</dbReference>
<evidence type="ECO:0000313" key="3">
    <source>
        <dbReference type="EMBL" id="KAF9060055.1"/>
    </source>
</evidence>
<organism evidence="3 4">
    <name type="scientific">Rhodocollybia butyracea</name>
    <dbReference type="NCBI Taxonomy" id="206335"/>
    <lineage>
        <taxon>Eukaryota</taxon>
        <taxon>Fungi</taxon>
        <taxon>Dikarya</taxon>
        <taxon>Basidiomycota</taxon>
        <taxon>Agaricomycotina</taxon>
        <taxon>Agaricomycetes</taxon>
        <taxon>Agaricomycetidae</taxon>
        <taxon>Agaricales</taxon>
        <taxon>Marasmiineae</taxon>
        <taxon>Omphalotaceae</taxon>
        <taxon>Rhodocollybia</taxon>
    </lineage>
</organism>